<protein>
    <recommendedName>
        <fullName evidence="1">RNA-directed DNA polymerase</fullName>
        <ecNumber evidence="1">2.7.7.49</ecNumber>
    </recommendedName>
</protein>
<dbReference type="RefSeq" id="XP_034243498.1">
    <property type="nucleotide sequence ID" value="XM_034387607.1"/>
</dbReference>
<feature type="domain" description="Peptidase A2" evidence="9">
    <location>
        <begin position="410"/>
        <end position="488"/>
    </location>
</feature>
<dbReference type="GO" id="GO:0003964">
    <property type="term" value="F:RNA-directed DNA polymerase activity"/>
    <property type="evidence" value="ECO:0007669"/>
    <property type="project" value="UniProtKB-KW"/>
</dbReference>
<name>A0A6P8YTW7_THRPL</name>
<dbReference type="InterPro" id="IPR043502">
    <property type="entry name" value="DNA/RNA_pol_sf"/>
</dbReference>
<feature type="domain" description="Integrase catalytic" evidence="11">
    <location>
        <begin position="1144"/>
        <end position="1308"/>
    </location>
</feature>
<evidence type="ECO:0000256" key="5">
    <source>
        <dbReference type="ARBA" id="ARBA00022759"/>
    </source>
</evidence>
<dbReference type="CDD" id="cd01647">
    <property type="entry name" value="RT_LTR"/>
    <property type="match status" value="1"/>
</dbReference>
<dbReference type="Gene3D" id="3.30.420.10">
    <property type="entry name" value="Ribonuclease H-like superfamily/Ribonuclease H"/>
    <property type="match status" value="1"/>
</dbReference>
<dbReference type="InterPro" id="IPR000477">
    <property type="entry name" value="RT_dom"/>
</dbReference>
<feature type="compositionally biased region" description="Basic and acidic residues" evidence="8">
    <location>
        <begin position="1"/>
        <end position="10"/>
    </location>
</feature>
<dbReference type="Pfam" id="PF17921">
    <property type="entry name" value="Integrase_H2C2"/>
    <property type="match status" value="1"/>
</dbReference>
<dbReference type="SMART" id="SM00343">
    <property type="entry name" value="ZnF_C2HC"/>
    <property type="match status" value="2"/>
</dbReference>
<dbReference type="FunFam" id="1.10.340.70:FF:000004">
    <property type="entry name" value="Retrovirus-related Pol polyprotein from transposon 297-like Protein"/>
    <property type="match status" value="1"/>
</dbReference>
<feature type="region of interest" description="Disordered" evidence="8">
    <location>
        <begin position="1388"/>
        <end position="1413"/>
    </location>
</feature>
<feature type="compositionally biased region" description="Polar residues" evidence="8">
    <location>
        <begin position="16"/>
        <end position="36"/>
    </location>
</feature>
<feature type="compositionally biased region" description="Gly residues" evidence="8">
    <location>
        <begin position="291"/>
        <end position="306"/>
    </location>
</feature>
<dbReference type="PROSITE" id="PS50878">
    <property type="entry name" value="RT_POL"/>
    <property type="match status" value="1"/>
</dbReference>
<dbReference type="GO" id="GO:0042575">
    <property type="term" value="C:DNA polymerase complex"/>
    <property type="evidence" value="ECO:0007669"/>
    <property type="project" value="UniProtKB-ARBA"/>
</dbReference>
<dbReference type="InterPro" id="IPR036397">
    <property type="entry name" value="RNaseH_sf"/>
</dbReference>
<feature type="domain" description="Reverse transcriptase" evidence="10">
    <location>
        <begin position="577"/>
        <end position="754"/>
    </location>
</feature>
<dbReference type="InterPro" id="IPR041588">
    <property type="entry name" value="Integrase_H2C2"/>
</dbReference>
<evidence type="ECO:0000259" key="9">
    <source>
        <dbReference type="PROSITE" id="PS50175"/>
    </source>
</evidence>
<dbReference type="GO" id="GO:0003676">
    <property type="term" value="F:nucleic acid binding"/>
    <property type="evidence" value="ECO:0007669"/>
    <property type="project" value="InterPro"/>
</dbReference>
<dbReference type="GO" id="GO:0004190">
    <property type="term" value="F:aspartic-type endopeptidase activity"/>
    <property type="evidence" value="ECO:0007669"/>
    <property type="project" value="InterPro"/>
</dbReference>
<feature type="compositionally biased region" description="Pro residues" evidence="8">
    <location>
        <begin position="1403"/>
        <end position="1412"/>
    </location>
</feature>
<keyword evidence="5" id="KW-0255">Endonuclease</keyword>
<dbReference type="SUPFAM" id="SSF56672">
    <property type="entry name" value="DNA/RNA polymerases"/>
    <property type="match status" value="1"/>
</dbReference>
<dbReference type="FunFam" id="3.30.70.270:FF:000026">
    <property type="entry name" value="Transposon Ty3-G Gag-Pol polyprotein"/>
    <property type="match status" value="1"/>
</dbReference>
<dbReference type="GO" id="GO:0004519">
    <property type="term" value="F:endonuclease activity"/>
    <property type="evidence" value="ECO:0007669"/>
    <property type="project" value="UniProtKB-KW"/>
</dbReference>
<evidence type="ECO:0000256" key="7">
    <source>
        <dbReference type="ARBA" id="ARBA00022918"/>
    </source>
</evidence>
<dbReference type="InterPro" id="IPR012337">
    <property type="entry name" value="RNaseH-like_sf"/>
</dbReference>
<proteinExistence type="predicted"/>
<evidence type="ECO:0000256" key="4">
    <source>
        <dbReference type="ARBA" id="ARBA00022722"/>
    </source>
</evidence>
<dbReference type="PROSITE" id="PS50994">
    <property type="entry name" value="INTEGRASE"/>
    <property type="match status" value="1"/>
</dbReference>
<accession>A0A6P8YTW7</accession>
<dbReference type="PROSITE" id="PS50175">
    <property type="entry name" value="ASP_PROT_RETROV"/>
    <property type="match status" value="1"/>
</dbReference>
<evidence type="ECO:0000256" key="1">
    <source>
        <dbReference type="ARBA" id="ARBA00012493"/>
    </source>
</evidence>
<dbReference type="SUPFAM" id="SSF50630">
    <property type="entry name" value="Acid proteases"/>
    <property type="match status" value="1"/>
</dbReference>
<evidence type="ECO:0000256" key="8">
    <source>
        <dbReference type="SAM" id="MobiDB-lite"/>
    </source>
</evidence>
<feature type="compositionally biased region" description="Low complexity" evidence="8">
    <location>
        <begin position="50"/>
        <end position="74"/>
    </location>
</feature>
<evidence type="ECO:0000256" key="2">
    <source>
        <dbReference type="ARBA" id="ARBA00022679"/>
    </source>
</evidence>
<evidence type="ECO:0000259" key="11">
    <source>
        <dbReference type="PROSITE" id="PS50994"/>
    </source>
</evidence>
<evidence type="ECO:0000313" key="13">
    <source>
        <dbReference type="RefSeq" id="XP_034243498.1"/>
    </source>
</evidence>
<keyword evidence="4" id="KW-0540">Nuclease</keyword>
<dbReference type="InterPro" id="IPR043128">
    <property type="entry name" value="Rev_trsase/Diguanyl_cyclase"/>
</dbReference>
<dbReference type="InterPro" id="IPR001878">
    <property type="entry name" value="Znf_CCHC"/>
</dbReference>
<keyword evidence="2" id="KW-0808">Transferase</keyword>
<keyword evidence="7" id="KW-0695">RNA-directed DNA polymerase</keyword>
<dbReference type="Gene3D" id="2.40.70.10">
    <property type="entry name" value="Acid Proteases"/>
    <property type="match status" value="1"/>
</dbReference>
<feature type="region of interest" description="Disordered" evidence="8">
    <location>
        <begin position="1"/>
        <end position="101"/>
    </location>
</feature>
<dbReference type="Gene3D" id="1.10.340.70">
    <property type="match status" value="1"/>
</dbReference>
<dbReference type="CDD" id="cd09274">
    <property type="entry name" value="RNase_HI_RT_Ty3"/>
    <property type="match status" value="1"/>
</dbReference>
<evidence type="ECO:0000256" key="3">
    <source>
        <dbReference type="ARBA" id="ARBA00022695"/>
    </source>
</evidence>
<dbReference type="KEGG" id="tpal:117646566"/>
<dbReference type="InParanoid" id="A0A6P8YTW7"/>
<dbReference type="GO" id="GO:0006508">
    <property type="term" value="P:proteolysis"/>
    <property type="evidence" value="ECO:0007669"/>
    <property type="project" value="InterPro"/>
</dbReference>
<dbReference type="InterPro" id="IPR001584">
    <property type="entry name" value="Integrase_cat-core"/>
</dbReference>
<sequence>MSTHSDDDVWRPPARQPSNGQDQANGGRNTNQNSSDPAGPPGGSRSQSTQPTSSGPAGAGGNATASNANAQAPTGSGGNATASGPKDPSGNDGGNRYDDYYDDYDDYERAPYIVQSHMPMPAPFSFKAEDWVRWRNRWQRYASGSGLMDQPEKKVVDTFIYAMGDRAEDLMLSFKMAEGEERRYKPVLEQFNQHFGVRKNVVLERQRFLRRKQESGESVDDFIADLHRLAETCGFKTMKDEFIRDALINGIRDRRLSDSLALDGEMTLTKAAARIRQKEELQRNKAEQPGGSRGGGGDVSFKGGGKSARRNSGKECGKCGRTPQHAFSECPAKGTKCSNCNATGHWSVKCDKKKVHKVGEDDTDDDELFVGATALCETVRVAGVFSVGGAGRSKKRPPWMTKVSVAGRELTLQVDSGADVTVLGQKTFEEAFRGVKLESTANRLRGPDRRRLSVLGVMAAPVEWRGRSATTDVYVIKEDAVNLLGRPAIEDLRMLRWDPDAVVGAAVQDDPGPSPTGDDWVSEFPEVFKGLGCINEKRPYSVVLQKDAAPHAVTAPRRVSVQLRDDVKAELQRMVDMGVISPVDEATEWCAPMVVVPKANGSVRICVDYTELNRSVRRERYMMPAVDELLALLGNAKWFTKLDANHGYYQLVLTEASKKLTTFITPFGRFCYNRLPMGLTSAGEHFQKRISEVLAGLDGVIHLADDILVHGDQRGQHDVRLRAVFVRLKDQRVTLNRKKCEFATQRTRFLGYIIDAGLGILPDPAKVEAIVGMPRPACAGDVNRFLGMVNYQLKFLEHLSTMTQPLRDLRREDVEFVWLDVHDKAFQAIKDKLVSAPALAFFDPKKRSRVSADASSFGLGAVLEQLHESWEYNGAVLRDIWRAVYYASRTLTDTESRYAQIEKEALALTWACEKLEIFIIGDSDLVLRTDHKPLLSLLGQKPLSELTPRLQRLRMRLMRFTFTIEHVSGKAFMVPDTLSRAPLPTAAPAGDGDLLADNDVELYARAVLADIPLSDPVLLAVREAQQSDPLTQTVLQHVRDGWPHSRDKDVSGELAPFFRERASLTTIDGLLVCGARVYVPRAMRADVLVKLHHGHLGETKCLARARATVWWPGISDAVRQTCAQCDICLQHRPQPVEPLMLSKLPCRPWQRLAADLCQRGADHYLVIVDYYSRYPEVAKLGSLGTTGVVNKMRDVFARHGVPEELRADNGPQFASAEFKAYATEEGFKVTLMSPHHSQSNGQAEAAVKVVKSIIKKDSDPYRGLLAYRTAPLESGYSPAELLMNRRLRTALPILGENLRPSGVDSERHRAAVVKRKERAKADFDRRHRVKELRPLQSGELVWVRDMKAPGVVVKRRSEPRSYDVECEGHGLLRRNRAFIQPLSRCAADPDDDIPCEPKEQDDGPPPPPPQREQPPCVVCVDLFKYSSTDNSSVKQPAGLTLPAYSIAWLMETSNAITKKFEAKNNLK</sequence>
<dbReference type="Proteomes" id="UP000515158">
    <property type="component" value="Unplaced"/>
</dbReference>
<keyword evidence="6" id="KW-0378">Hydrolase</keyword>
<dbReference type="Gene3D" id="4.10.60.10">
    <property type="entry name" value="Zinc finger, CCHC-type"/>
    <property type="match status" value="1"/>
</dbReference>
<dbReference type="SUPFAM" id="SSF53098">
    <property type="entry name" value="Ribonuclease H-like"/>
    <property type="match status" value="1"/>
</dbReference>
<dbReference type="Gene3D" id="3.30.70.270">
    <property type="match status" value="2"/>
</dbReference>
<evidence type="ECO:0000313" key="12">
    <source>
        <dbReference type="Proteomes" id="UP000515158"/>
    </source>
</evidence>
<dbReference type="Pfam" id="PF00078">
    <property type="entry name" value="RVT_1"/>
    <property type="match status" value="1"/>
</dbReference>
<evidence type="ECO:0000256" key="6">
    <source>
        <dbReference type="ARBA" id="ARBA00022801"/>
    </source>
</evidence>
<dbReference type="PANTHER" id="PTHR37984:SF5">
    <property type="entry name" value="PROTEIN NYNRIN-LIKE"/>
    <property type="match status" value="1"/>
</dbReference>
<dbReference type="InterPro" id="IPR021109">
    <property type="entry name" value="Peptidase_aspartic_dom_sf"/>
</dbReference>
<dbReference type="InterPro" id="IPR001995">
    <property type="entry name" value="Peptidase_A2_cat"/>
</dbReference>
<reference evidence="13" key="1">
    <citation type="submission" date="2025-08" db="UniProtKB">
        <authorList>
            <consortium name="RefSeq"/>
        </authorList>
    </citation>
    <scope>IDENTIFICATION</scope>
    <source>
        <tissue evidence="13">Total insect</tissue>
    </source>
</reference>
<dbReference type="Pfam" id="PF17917">
    <property type="entry name" value="RT_RNaseH"/>
    <property type="match status" value="1"/>
</dbReference>
<dbReference type="GO" id="GO:0015074">
    <property type="term" value="P:DNA integration"/>
    <property type="evidence" value="ECO:0007669"/>
    <property type="project" value="InterPro"/>
</dbReference>
<dbReference type="FunFam" id="3.30.420.10:FF:000063">
    <property type="entry name" value="Retrovirus-related Pol polyprotein from transposon 297-like Protein"/>
    <property type="match status" value="1"/>
</dbReference>
<dbReference type="PANTHER" id="PTHR37984">
    <property type="entry name" value="PROTEIN CBG26694"/>
    <property type="match status" value="1"/>
</dbReference>
<dbReference type="GO" id="GO:0008270">
    <property type="term" value="F:zinc ion binding"/>
    <property type="evidence" value="ECO:0007669"/>
    <property type="project" value="InterPro"/>
</dbReference>
<dbReference type="OrthoDB" id="2286242at2759"/>
<organism evidence="13">
    <name type="scientific">Thrips palmi</name>
    <name type="common">Melon thrips</name>
    <dbReference type="NCBI Taxonomy" id="161013"/>
    <lineage>
        <taxon>Eukaryota</taxon>
        <taxon>Metazoa</taxon>
        <taxon>Ecdysozoa</taxon>
        <taxon>Arthropoda</taxon>
        <taxon>Hexapoda</taxon>
        <taxon>Insecta</taxon>
        <taxon>Pterygota</taxon>
        <taxon>Neoptera</taxon>
        <taxon>Paraneoptera</taxon>
        <taxon>Thysanoptera</taxon>
        <taxon>Terebrantia</taxon>
        <taxon>Thripoidea</taxon>
        <taxon>Thripidae</taxon>
        <taxon>Thrips</taxon>
    </lineage>
</organism>
<evidence type="ECO:0000259" key="10">
    <source>
        <dbReference type="PROSITE" id="PS50878"/>
    </source>
</evidence>
<feature type="region of interest" description="Disordered" evidence="8">
    <location>
        <begin position="280"/>
        <end position="318"/>
    </location>
</feature>
<dbReference type="InterPro" id="IPR041373">
    <property type="entry name" value="RT_RNaseH"/>
</dbReference>
<keyword evidence="12" id="KW-1185">Reference proteome</keyword>
<keyword evidence="3" id="KW-0548">Nucleotidyltransferase</keyword>
<dbReference type="EC" id="2.7.7.49" evidence="1"/>
<gene>
    <name evidence="13" type="primary">LOC117646566</name>
</gene>
<dbReference type="Gene3D" id="3.10.10.10">
    <property type="entry name" value="HIV Type 1 Reverse Transcriptase, subunit A, domain 1"/>
    <property type="match status" value="1"/>
</dbReference>
<dbReference type="GeneID" id="117646566"/>
<dbReference type="InterPro" id="IPR050951">
    <property type="entry name" value="Retrovirus_Pol_polyprotein"/>
</dbReference>